<dbReference type="EMBL" id="BMQJ01000019">
    <property type="protein sequence ID" value="GGQ23478.1"/>
    <property type="molecule type" value="Genomic_DNA"/>
</dbReference>
<evidence type="ECO:0000259" key="2">
    <source>
        <dbReference type="Pfam" id="PF01337"/>
    </source>
</evidence>
<gene>
    <name evidence="3" type="ORF">GCM10010140_62180</name>
</gene>
<dbReference type="SUPFAM" id="SSF52038">
    <property type="entry name" value="Barstar-related"/>
    <property type="match status" value="1"/>
</dbReference>
<comment type="similarity">
    <text evidence="1">Belongs to the barstar family.</text>
</comment>
<sequence length="108" mass="12611">MKGGRMRVVVDGRQVRSEADFHRILAGPLDFGPYYGHNLAALWDRLSTDVERPVELVWTHWEESRANLGTEVFDKICRILTCVQEQDAEWNWRERFTFELRGAHTPPA</sequence>
<dbReference type="Pfam" id="PF01337">
    <property type="entry name" value="Barstar"/>
    <property type="match status" value="1"/>
</dbReference>
<keyword evidence="4" id="KW-1185">Reference proteome</keyword>
<evidence type="ECO:0000313" key="3">
    <source>
        <dbReference type="EMBL" id="GGQ23478.1"/>
    </source>
</evidence>
<proteinExistence type="inferred from homology"/>
<evidence type="ECO:0000256" key="1">
    <source>
        <dbReference type="ARBA" id="ARBA00006845"/>
    </source>
</evidence>
<comment type="caution">
    <text evidence="3">The sequence shown here is derived from an EMBL/GenBank/DDBJ whole genome shotgun (WGS) entry which is preliminary data.</text>
</comment>
<protein>
    <recommendedName>
        <fullName evidence="2">Barstar (barnase inhibitor) domain-containing protein</fullName>
    </recommendedName>
</protein>
<evidence type="ECO:0000313" key="4">
    <source>
        <dbReference type="Proteomes" id="UP000611554"/>
    </source>
</evidence>
<dbReference type="Gene3D" id="3.30.370.10">
    <property type="entry name" value="Barstar-like"/>
    <property type="match status" value="1"/>
</dbReference>
<reference evidence="4" key="1">
    <citation type="journal article" date="2019" name="Int. J. Syst. Evol. Microbiol.">
        <title>The Global Catalogue of Microorganisms (GCM) 10K type strain sequencing project: providing services to taxonomists for standard genome sequencing and annotation.</title>
        <authorList>
            <consortium name="The Broad Institute Genomics Platform"/>
            <consortium name="The Broad Institute Genome Sequencing Center for Infectious Disease"/>
            <person name="Wu L."/>
            <person name="Ma J."/>
        </authorList>
    </citation>
    <scope>NUCLEOTIDE SEQUENCE [LARGE SCALE GENOMIC DNA]</scope>
    <source>
        <strain evidence="4">JCM 3115</strain>
    </source>
</reference>
<accession>A0ABQ2RDY9</accession>
<organism evidence="3 4">
    <name type="scientific">Streptosporangium pseudovulgare</name>
    <dbReference type="NCBI Taxonomy" id="35765"/>
    <lineage>
        <taxon>Bacteria</taxon>
        <taxon>Bacillati</taxon>
        <taxon>Actinomycetota</taxon>
        <taxon>Actinomycetes</taxon>
        <taxon>Streptosporangiales</taxon>
        <taxon>Streptosporangiaceae</taxon>
        <taxon>Streptosporangium</taxon>
    </lineage>
</organism>
<dbReference type="InterPro" id="IPR035905">
    <property type="entry name" value="Barstar-like_sf"/>
</dbReference>
<dbReference type="Proteomes" id="UP000611554">
    <property type="component" value="Unassembled WGS sequence"/>
</dbReference>
<name>A0ABQ2RDY9_9ACTN</name>
<feature type="domain" description="Barstar (barnase inhibitor)" evidence="2">
    <location>
        <begin position="8"/>
        <end position="88"/>
    </location>
</feature>
<dbReference type="InterPro" id="IPR000468">
    <property type="entry name" value="Barstar"/>
</dbReference>